<dbReference type="AlphaFoldDB" id="A0A2I0LCR5"/>
<organism evidence="3 4">
    <name type="scientific">Punica granatum</name>
    <name type="common">Pomegranate</name>
    <dbReference type="NCBI Taxonomy" id="22663"/>
    <lineage>
        <taxon>Eukaryota</taxon>
        <taxon>Viridiplantae</taxon>
        <taxon>Streptophyta</taxon>
        <taxon>Embryophyta</taxon>
        <taxon>Tracheophyta</taxon>
        <taxon>Spermatophyta</taxon>
        <taxon>Magnoliopsida</taxon>
        <taxon>eudicotyledons</taxon>
        <taxon>Gunneridae</taxon>
        <taxon>Pentapetalae</taxon>
        <taxon>rosids</taxon>
        <taxon>malvids</taxon>
        <taxon>Myrtales</taxon>
        <taxon>Lythraceae</taxon>
        <taxon>Punica</taxon>
    </lineage>
</organism>
<name>A0A2I0LCR5_PUNGR</name>
<dbReference type="EMBL" id="PGOL01000047">
    <property type="protein sequence ID" value="PKI78471.1"/>
    <property type="molecule type" value="Genomic_DNA"/>
</dbReference>
<reference evidence="3 4" key="1">
    <citation type="submission" date="2017-11" db="EMBL/GenBank/DDBJ databases">
        <title>De-novo sequencing of pomegranate (Punica granatum L.) genome.</title>
        <authorList>
            <person name="Akparov Z."/>
            <person name="Amiraslanov A."/>
            <person name="Hajiyeva S."/>
            <person name="Abbasov M."/>
            <person name="Kaur K."/>
            <person name="Hamwieh A."/>
            <person name="Solovyev V."/>
            <person name="Salamov A."/>
            <person name="Braich B."/>
            <person name="Kosarev P."/>
            <person name="Mahmoud A."/>
            <person name="Hajiyev E."/>
            <person name="Babayeva S."/>
            <person name="Izzatullayeva V."/>
            <person name="Mammadov A."/>
            <person name="Mammadov A."/>
            <person name="Sharifova S."/>
            <person name="Ojaghi J."/>
            <person name="Eynullazada K."/>
            <person name="Bayramov B."/>
            <person name="Abdulazimova A."/>
            <person name="Shahmuradov I."/>
        </authorList>
    </citation>
    <scope>NUCLEOTIDE SEQUENCE [LARGE SCALE GENOMIC DNA]</scope>
    <source>
        <strain evidence="4">cv. AG2017</strain>
        <tissue evidence="3">Leaf</tissue>
    </source>
</reference>
<protein>
    <submittedName>
        <fullName evidence="3">Uncharacterized protein</fullName>
    </submittedName>
</protein>
<keyword evidence="1" id="KW-0175">Coiled coil</keyword>
<dbReference type="Proteomes" id="UP000233551">
    <property type="component" value="Unassembled WGS sequence"/>
</dbReference>
<evidence type="ECO:0000256" key="2">
    <source>
        <dbReference type="SAM" id="MobiDB-lite"/>
    </source>
</evidence>
<keyword evidence="4" id="KW-1185">Reference proteome</keyword>
<gene>
    <name evidence="3" type="ORF">CRG98_001111</name>
</gene>
<feature type="coiled-coil region" evidence="1">
    <location>
        <begin position="5"/>
        <end position="63"/>
    </location>
</feature>
<sequence length="320" mass="34961">MRTELQTIREERDRLRCELVDTHSELTDHKGLQRELAQTRARLANQDREIARLSATLDRARAKKRKVLTTGVPSISNSCTTHSGIPIEHPPPTAQTASNFVNPAHFMALEGMVNHLATNMATNMMEFMAMLRNQNQASSSFTPPPEHRPIVDPNPTIPPTFVSEVEDASFSAMAYTPTVHSISDPLPPPPAPTAVSLPPAALLSADSTMHTLLPLTVPPIYTVPPPTVPPVTIAQAPAPTADQFPFQAPQPQISFSYPTPLPLNIPPTEPGMPTQAAPPALPTNIPPEAENEQERRIKRMEETIRALQVGNSRFDFGDSN</sequence>
<evidence type="ECO:0000256" key="1">
    <source>
        <dbReference type="SAM" id="Coils"/>
    </source>
</evidence>
<evidence type="ECO:0000313" key="4">
    <source>
        <dbReference type="Proteomes" id="UP000233551"/>
    </source>
</evidence>
<accession>A0A2I0LCR5</accession>
<comment type="caution">
    <text evidence="3">The sequence shown here is derived from an EMBL/GenBank/DDBJ whole genome shotgun (WGS) entry which is preliminary data.</text>
</comment>
<feature type="region of interest" description="Disordered" evidence="2">
    <location>
        <begin position="273"/>
        <end position="294"/>
    </location>
</feature>
<proteinExistence type="predicted"/>
<evidence type="ECO:0000313" key="3">
    <source>
        <dbReference type="EMBL" id="PKI78471.1"/>
    </source>
</evidence>